<dbReference type="CDD" id="cd00118">
    <property type="entry name" value="LysM"/>
    <property type="match status" value="1"/>
</dbReference>
<evidence type="ECO:0000259" key="1">
    <source>
        <dbReference type="PROSITE" id="PS51782"/>
    </source>
</evidence>
<reference evidence="2" key="1">
    <citation type="submission" date="2022-10" db="EMBL/GenBank/DDBJ databases">
        <title>Chryseobacterium babae sp. nov. isolated from the gut of the beetle Oryctes rhinoceros, and Chryseobacterium kimseyorum sp. nov., isolated from a stick insect rearing cage.</title>
        <authorList>
            <person name="Shelomi M."/>
            <person name="Han C.-J."/>
            <person name="Chen W.-M."/>
            <person name="Chen H.-K."/>
            <person name="Liaw S.-J."/>
            <person name="Muhle E."/>
            <person name="Clermont D."/>
        </authorList>
    </citation>
    <scope>NUCLEOTIDE SEQUENCE</scope>
    <source>
        <strain evidence="2">09-1422</strain>
    </source>
</reference>
<comment type="caution">
    <text evidence="2">The sequence shown here is derived from an EMBL/GenBank/DDBJ whole genome shotgun (WGS) entry which is preliminary data.</text>
</comment>
<gene>
    <name evidence="2" type="ORF">OMO38_19800</name>
</gene>
<name>A0ABT3I4E3_9FLAO</name>
<dbReference type="Gene3D" id="3.10.350.10">
    <property type="entry name" value="LysM domain"/>
    <property type="match status" value="1"/>
</dbReference>
<dbReference type="RefSeq" id="WP_264751910.1">
    <property type="nucleotide sequence ID" value="NZ_JAPDHW010000029.1"/>
</dbReference>
<evidence type="ECO:0000313" key="3">
    <source>
        <dbReference type="Proteomes" id="UP001163731"/>
    </source>
</evidence>
<dbReference type="SUPFAM" id="SSF54106">
    <property type="entry name" value="LysM domain"/>
    <property type="match status" value="1"/>
</dbReference>
<sequence>MDYKTYEIKKGDTLESIALQHNMSVEELVNFHNAKSSLTQQFFSDVVPIHVSHLYTKPIFRINENTSTKDIDALHFDKNFMYRTEMTVGTVLEEVMVDNSTCKSQYRVGLANNNSVASVLLEENYVTSSPQLMQAGMELISEIDKIKCNSIFNLDVVTGKIVKVVNYNEILKNWNNYKKGLESRKTVLKLSKNQDDIDEFIKIVEGILKPEKKLVEDYYNKMFYELFFTEHLHGNRDFLKTYAKTYYSTFFDKEPVILHFTPSILEETDEILKIRRVSTMDYPSLNMKNIVRLYDERIKPMVQFSFSEYNFSYRETLIWNKKENVLQESHVTAIEEVKNNIQLLIDFKLKRFE</sequence>
<evidence type="ECO:0000313" key="2">
    <source>
        <dbReference type="EMBL" id="MCW3170780.1"/>
    </source>
</evidence>
<dbReference type="Proteomes" id="UP001163731">
    <property type="component" value="Unassembled WGS sequence"/>
</dbReference>
<organism evidence="2 3">
    <name type="scientific">Chryseobacterium kimseyorum</name>
    <dbReference type="NCBI Taxonomy" id="2984028"/>
    <lineage>
        <taxon>Bacteria</taxon>
        <taxon>Pseudomonadati</taxon>
        <taxon>Bacteroidota</taxon>
        <taxon>Flavobacteriia</taxon>
        <taxon>Flavobacteriales</taxon>
        <taxon>Weeksellaceae</taxon>
        <taxon>Chryseobacterium group</taxon>
        <taxon>Chryseobacterium</taxon>
    </lineage>
</organism>
<keyword evidence="3" id="KW-1185">Reference proteome</keyword>
<dbReference type="PROSITE" id="PS51782">
    <property type="entry name" value="LYSM"/>
    <property type="match status" value="1"/>
</dbReference>
<dbReference type="InterPro" id="IPR036779">
    <property type="entry name" value="LysM_dom_sf"/>
</dbReference>
<protein>
    <submittedName>
        <fullName evidence="2">LysM peptidoglycan-binding domain-containing protein</fullName>
    </submittedName>
</protein>
<dbReference type="Pfam" id="PF01476">
    <property type="entry name" value="LysM"/>
    <property type="match status" value="1"/>
</dbReference>
<dbReference type="EMBL" id="JAPDHW010000029">
    <property type="protein sequence ID" value="MCW3170780.1"/>
    <property type="molecule type" value="Genomic_DNA"/>
</dbReference>
<feature type="domain" description="LysM" evidence="1">
    <location>
        <begin position="4"/>
        <end position="49"/>
    </location>
</feature>
<dbReference type="InterPro" id="IPR018392">
    <property type="entry name" value="LysM"/>
</dbReference>
<proteinExistence type="predicted"/>
<accession>A0ABT3I4E3</accession>